<evidence type="ECO:0000313" key="5">
    <source>
        <dbReference type="EMBL" id="EDW40762.1"/>
    </source>
</evidence>
<feature type="region of interest" description="Disordered" evidence="4">
    <location>
        <begin position="1"/>
        <end position="60"/>
    </location>
</feature>
<dbReference type="OMA" id="CALEMGM"/>
<dbReference type="Proteomes" id="UP000001292">
    <property type="component" value="Unassembled WGS sequence"/>
</dbReference>
<evidence type="ECO:0000256" key="1">
    <source>
        <dbReference type="ARBA" id="ARBA00007682"/>
    </source>
</evidence>
<feature type="compositionally biased region" description="Acidic residues" evidence="4">
    <location>
        <begin position="253"/>
        <end position="267"/>
    </location>
</feature>
<dbReference type="KEGG" id="dse:6604933"/>
<dbReference type="InterPro" id="IPR040168">
    <property type="entry name" value="Not2/3/5"/>
</dbReference>
<dbReference type="InterPro" id="IPR038635">
    <property type="entry name" value="CCR4-NOT_su2/3/5_C_sf"/>
</dbReference>
<comment type="similarity">
    <text evidence="1">Belongs to the CNOT2/3/5 family.</text>
</comment>
<dbReference type="HOGENOM" id="CLU_091119_0_0_1"/>
<accession>B4HK26</accession>
<name>B4HK26_DROSE</name>
<gene>
    <name evidence="5" type="primary">Dsec\GM25089</name>
    <name evidence="5" type="ORF">Dsec_GM25089</name>
</gene>
<feature type="compositionally biased region" description="Low complexity" evidence="4">
    <location>
        <begin position="99"/>
        <end position="110"/>
    </location>
</feature>
<evidence type="ECO:0000256" key="2">
    <source>
        <dbReference type="ARBA" id="ARBA00023015"/>
    </source>
</evidence>
<dbReference type="AlphaFoldDB" id="B4HK26"/>
<dbReference type="STRING" id="7238.B4HK26"/>
<sequence>MPRRRRPRCKVNPSIALRKKNQETAPSAEKVEPQRPPPLPDPPSEEPPETVSTSSVESEIESDYKLFPELYDRQPSMPTFADIFGQPSYESVLEEPEEASTSSTTNTNAAGIRSTDDGKFTNIPATMLTDQFGMIGLLAAMRATHTNPGATQLVFGEDLTTYGLDLAAQGDIYVHFNGPLTREPPDRNSMDCALEMGMRAMRDSIINEPPKAPCWDPFEPETQDLGLKGSLDPDEISKSDPDTGTDPPPTTDLTEDPETDRDDDQYR</sequence>
<evidence type="ECO:0000313" key="6">
    <source>
        <dbReference type="Proteomes" id="UP000001292"/>
    </source>
</evidence>
<evidence type="ECO:0000256" key="3">
    <source>
        <dbReference type="ARBA" id="ARBA00023163"/>
    </source>
</evidence>
<keyword evidence="3" id="KW-0804">Transcription</keyword>
<organism evidence="6">
    <name type="scientific">Drosophila sechellia</name>
    <name type="common">Fruit fly</name>
    <dbReference type="NCBI Taxonomy" id="7238"/>
    <lineage>
        <taxon>Eukaryota</taxon>
        <taxon>Metazoa</taxon>
        <taxon>Ecdysozoa</taxon>
        <taxon>Arthropoda</taxon>
        <taxon>Hexapoda</taxon>
        <taxon>Insecta</taxon>
        <taxon>Pterygota</taxon>
        <taxon>Neoptera</taxon>
        <taxon>Endopterygota</taxon>
        <taxon>Diptera</taxon>
        <taxon>Brachycera</taxon>
        <taxon>Muscomorpha</taxon>
        <taxon>Ephydroidea</taxon>
        <taxon>Drosophilidae</taxon>
        <taxon>Drosophila</taxon>
        <taxon>Sophophora</taxon>
    </lineage>
</organism>
<feature type="region of interest" description="Disordered" evidence="4">
    <location>
        <begin position="207"/>
        <end position="267"/>
    </location>
</feature>
<protein>
    <submittedName>
        <fullName evidence="5">GM25089</fullName>
    </submittedName>
</protein>
<dbReference type="PANTHER" id="PTHR23326">
    <property type="entry name" value="CCR4 NOT-RELATED"/>
    <property type="match status" value="1"/>
</dbReference>
<reference evidence="5 6" key="1">
    <citation type="journal article" date="2007" name="Nature">
        <title>Evolution of genes and genomes on the Drosophila phylogeny.</title>
        <authorList>
            <consortium name="Drosophila 12 Genomes Consortium"/>
            <person name="Clark A.G."/>
            <person name="Eisen M.B."/>
            <person name="Smith D.R."/>
            <person name="Bergman C.M."/>
            <person name="Oliver B."/>
            <person name="Markow T.A."/>
            <person name="Kaufman T.C."/>
            <person name="Kellis M."/>
            <person name="Gelbart W."/>
            <person name="Iyer V.N."/>
            <person name="Pollard D.A."/>
            <person name="Sackton T.B."/>
            <person name="Larracuente A.M."/>
            <person name="Singh N.D."/>
            <person name="Abad J.P."/>
            <person name="Abt D.N."/>
            <person name="Adryan B."/>
            <person name="Aguade M."/>
            <person name="Akashi H."/>
            <person name="Anderson W.W."/>
            <person name="Aquadro C.F."/>
            <person name="Ardell D.H."/>
            <person name="Arguello R."/>
            <person name="Artieri C.G."/>
            <person name="Barbash D.A."/>
            <person name="Barker D."/>
            <person name="Barsanti P."/>
            <person name="Batterham P."/>
            <person name="Batzoglou S."/>
            <person name="Begun D."/>
            <person name="Bhutkar A."/>
            <person name="Blanco E."/>
            <person name="Bosak S.A."/>
            <person name="Bradley R.K."/>
            <person name="Brand A.D."/>
            <person name="Brent M.R."/>
            <person name="Brooks A.N."/>
            <person name="Brown R.H."/>
            <person name="Butlin R.K."/>
            <person name="Caggese C."/>
            <person name="Calvi B.R."/>
            <person name="Bernardo de Carvalho A."/>
            <person name="Caspi A."/>
            <person name="Castrezana S."/>
            <person name="Celniker S.E."/>
            <person name="Chang J.L."/>
            <person name="Chapple C."/>
            <person name="Chatterji S."/>
            <person name="Chinwalla A."/>
            <person name="Civetta A."/>
            <person name="Clifton S.W."/>
            <person name="Comeron J.M."/>
            <person name="Costello J.C."/>
            <person name="Coyne J.A."/>
            <person name="Daub J."/>
            <person name="David R.G."/>
            <person name="Delcher A.L."/>
            <person name="Delehaunty K."/>
            <person name="Do C.B."/>
            <person name="Ebling H."/>
            <person name="Edwards K."/>
            <person name="Eickbush T."/>
            <person name="Evans J.D."/>
            <person name="Filipski A."/>
            <person name="Findeiss S."/>
            <person name="Freyhult E."/>
            <person name="Fulton L."/>
            <person name="Fulton R."/>
            <person name="Garcia A.C."/>
            <person name="Gardiner A."/>
            <person name="Garfield D.A."/>
            <person name="Garvin B.E."/>
            <person name="Gibson G."/>
            <person name="Gilbert D."/>
            <person name="Gnerre S."/>
            <person name="Godfrey J."/>
            <person name="Good R."/>
            <person name="Gotea V."/>
            <person name="Gravely B."/>
            <person name="Greenberg A.J."/>
            <person name="Griffiths-Jones S."/>
            <person name="Gross S."/>
            <person name="Guigo R."/>
            <person name="Gustafson E.A."/>
            <person name="Haerty W."/>
            <person name="Hahn M.W."/>
            <person name="Halligan D.L."/>
            <person name="Halpern A.L."/>
            <person name="Halter G.M."/>
            <person name="Han M.V."/>
            <person name="Heger A."/>
            <person name="Hillier L."/>
            <person name="Hinrichs A.S."/>
            <person name="Holmes I."/>
            <person name="Hoskins R.A."/>
            <person name="Hubisz M.J."/>
            <person name="Hultmark D."/>
            <person name="Huntley M.A."/>
            <person name="Jaffe D.B."/>
            <person name="Jagadeeshan S."/>
            <person name="Jeck W.R."/>
            <person name="Johnson J."/>
            <person name="Jones C.D."/>
            <person name="Jordan W.C."/>
            <person name="Karpen G.H."/>
            <person name="Kataoka E."/>
            <person name="Keightley P.D."/>
            <person name="Kheradpour P."/>
            <person name="Kirkness E.F."/>
            <person name="Koerich L.B."/>
            <person name="Kristiansen K."/>
            <person name="Kudrna D."/>
            <person name="Kulathinal R.J."/>
            <person name="Kumar S."/>
            <person name="Kwok R."/>
            <person name="Lander E."/>
            <person name="Langley C.H."/>
            <person name="Lapoint R."/>
            <person name="Lazzaro B.P."/>
            <person name="Lee S.J."/>
            <person name="Levesque L."/>
            <person name="Li R."/>
            <person name="Lin C.F."/>
            <person name="Lin M.F."/>
            <person name="Lindblad-Toh K."/>
            <person name="Llopart A."/>
            <person name="Long M."/>
            <person name="Low L."/>
            <person name="Lozovsky E."/>
            <person name="Lu J."/>
            <person name="Luo M."/>
            <person name="Machado C.A."/>
            <person name="Makalowski W."/>
            <person name="Marzo M."/>
            <person name="Matsuda M."/>
            <person name="Matzkin L."/>
            <person name="McAllister B."/>
            <person name="McBride C.S."/>
            <person name="McKernan B."/>
            <person name="McKernan K."/>
            <person name="Mendez-Lago M."/>
            <person name="Minx P."/>
            <person name="Mollenhauer M.U."/>
            <person name="Montooth K."/>
            <person name="Mount S.M."/>
            <person name="Mu X."/>
            <person name="Myers E."/>
            <person name="Negre B."/>
            <person name="Newfeld S."/>
            <person name="Nielsen R."/>
            <person name="Noor M.A."/>
            <person name="O'Grady P."/>
            <person name="Pachter L."/>
            <person name="Papaceit M."/>
            <person name="Parisi M.J."/>
            <person name="Parisi M."/>
            <person name="Parts L."/>
            <person name="Pedersen J.S."/>
            <person name="Pesole G."/>
            <person name="Phillippy A.M."/>
            <person name="Ponting C.P."/>
            <person name="Pop M."/>
            <person name="Porcelli D."/>
            <person name="Powell J.R."/>
            <person name="Prohaska S."/>
            <person name="Pruitt K."/>
            <person name="Puig M."/>
            <person name="Quesneville H."/>
            <person name="Ram K.R."/>
            <person name="Rand D."/>
            <person name="Rasmussen M.D."/>
            <person name="Reed L.K."/>
            <person name="Reenan R."/>
            <person name="Reily A."/>
            <person name="Remington K.A."/>
            <person name="Rieger T.T."/>
            <person name="Ritchie M.G."/>
            <person name="Robin C."/>
            <person name="Rogers Y.H."/>
            <person name="Rohde C."/>
            <person name="Rozas J."/>
            <person name="Rubenfield M.J."/>
            <person name="Ruiz A."/>
            <person name="Russo S."/>
            <person name="Salzberg S.L."/>
            <person name="Sanchez-Gracia A."/>
            <person name="Saranga D.J."/>
            <person name="Sato H."/>
            <person name="Schaeffer S.W."/>
            <person name="Schatz M.C."/>
            <person name="Schlenke T."/>
            <person name="Schwartz R."/>
            <person name="Segarra C."/>
            <person name="Singh R.S."/>
            <person name="Sirot L."/>
            <person name="Sirota M."/>
            <person name="Sisneros N.B."/>
            <person name="Smith C.D."/>
            <person name="Smith T.F."/>
            <person name="Spieth J."/>
            <person name="Stage D.E."/>
            <person name="Stark A."/>
            <person name="Stephan W."/>
            <person name="Strausberg R.L."/>
            <person name="Strempel S."/>
            <person name="Sturgill D."/>
            <person name="Sutton G."/>
            <person name="Sutton G.G."/>
            <person name="Tao W."/>
            <person name="Teichmann S."/>
            <person name="Tobari Y.N."/>
            <person name="Tomimura Y."/>
            <person name="Tsolas J.M."/>
            <person name="Valente V.L."/>
            <person name="Venter E."/>
            <person name="Venter J.C."/>
            <person name="Vicario S."/>
            <person name="Vieira F.G."/>
            <person name="Vilella A.J."/>
            <person name="Villasante A."/>
            <person name="Walenz B."/>
            <person name="Wang J."/>
            <person name="Wasserman M."/>
            <person name="Watts T."/>
            <person name="Wilson D."/>
            <person name="Wilson R.K."/>
            <person name="Wing R.A."/>
            <person name="Wolfner M.F."/>
            <person name="Wong A."/>
            <person name="Wong G.K."/>
            <person name="Wu C.I."/>
            <person name="Wu G."/>
            <person name="Yamamoto D."/>
            <person name="Yang H.P."/>
            <person name="Yang S.P."/>
            <person name="Yorke J.A."/>
            <person name="Yoshida K."/>
            <person name="Zdobnov E."/>
            <person name="Zhang P."/>
            <person name="Zhang Y."/>
            <person name="Zimin A.V."/>
            <person name="Baldwin J."/>
            <person name="Abdouelleil A."/>
            <person name="Abdulkadir J."/>
            <person name="Abebe A."/>
            <person name="Abera B."/>
            <person name="Abreu J."/>
            <person name="Acer S.C."/>
            <person name="Aftuck L."/>
            <person name="Alexander A."/>
            <person name="An P."/>
            <person name="Anderson E."/>
            <person name="Anderson S."/>
            <person name="Arachi H."/>
            <person name="Azer M."/>
            <person name="Bachantsang P."/>
            <person name="Barry A."/>
            <person name="Bayul T."/>
            <person name="Berlin A."/>
            <person name="Bessette D."/>
            <person name="Bloom T."/>
            <person name="Blye J."/>
            <person name="Boguslavskiy L."/>
            <person name="Bonnet C."/>
            <person name="Boukhgalter B."/>
            <person name="Bourzgui I."/>
            <person name="Brown A."/>
            <person name="Cahill P."/>
            <person name="Channer S."/>
            <person name="Cheshatsang Y."/>
            <person name="Chuda L."/>
            <person name="Citroen M."/>
            <person name="Collymore A."/>
            <person name="Cooke P."/>
            <person name="Costello M."/>
            <person name="D'Aco K."/>
            <person name="Daza R."/>
            <person name="De Haan G."/>
            <person name="DeGray S."/>
            <person name="DeMaso C."/>
            <person name="Dhargay N."/>
            <person name="Dooley K."/>
            <person name="Dooley E."/>
            <person name="Doricent M."/>
            <person name="Dorje P."/>
            <person name="Dorjee K."/>
            <person name="Dupes A."/>
            <person name="Elong R."/>
            <person name="Falk J."/>
            <person name="Farina A."/>
            <person name="Faro S."/>
            <person name="Ferguson D."/>
            <person name="Fisher S."/>
            <person name="Foley C.D."/>
            <person name="Franke A."/>
            <person name="Friedrich D."/>
            <person name="Gadbois L."/>
            <person name="Gearin G."/>
            <person name="Gearin C.R."/>
            <person name="Giannoukos G."/>
            <person name="Goode T."/>
            <person name="Graham J."/>
            <person name="Grandbois E."/>
            <person name="Grewal S."/>
            <person name="Gyaltsen K."/>
            <person name="Hafez N."/>
            <person name="Hagos B."/>
            <person name="Hall J."/>
            <person name="Henson C."/>
            <person name="Hollinger A."/>
            <person name="Honan T."/>
            <person name="Huard M.D."/>
            <person name="Hughes L."/>
            <person name="Hurhula B."/>
            <person name="Husby M.E."/>
            <person name="Kamat A."/>
            <person name="Kanga B."/>
            <person name="Kashin S."/>
            <person name="Khazanovich D."/>
            <person name="Kisner P."/>
            <person name="Lance K."/>
            <person name="Lara M."/>
            <person name="Lee W."/>
            <person name="Lennon N."/>
            <person name="Letendre F."/>
            <person name="LeVine R."/>
            <person name="Lipovsky A."/>
            <person name="Liu X."/>
            <person name="Liu J."/>
            <person name="Liu S."/>
            <person name="Lokyitsang T."/>
            <person name="Lokyitsang Y."/>
            <person name="Lubonja R."/>
            <person name="Lui A."/>
            <person name="MacDonald P."/>
            <person name="Magnisalis V."/>
            <person name="Maru K."/>
            <person name="Matthews C."/>
            <person name="McCusker W."/>
            <person name="McDonough S."/>
            <person name="Mehta T."/>
            <person name="Meldrim J."/>
            <person name="Meneus L."/>
            <person name="Mihai O."/>
            <person name="Mihalev A."/>
            <person name="Mihova T."/>
            <person name="Mittelman R."/>
            <person name="Mlenga V."/>
            <person name="Montmayeur A."/>
            <person name="Mulrain L."/>
            <person name="Navidi A."/>
            <person name="Naylor J."/>
            <person name="Negash T."/>
            <person name="Nguyen T."/>
            <person name="Nguyen N."/>
            <person name="Nicol R."/>
            <person name="Norbu C."/>
            <person name="Norbu N."/>
            <person name="Novod N."/>
            <person name="O'Neill B."/>
            <person name="Osman S."/>
            <person name="Markiewicz E."/>
            <person name="Oyono O.L."/>
            <person name="Patti C."/>
            <person name="Phunkhang P."/>
            <person name="Pierre F."/>
            <person name="Priest M."/>
            <person name="Raghuraman S."/>
            <person name="Rege F."/>
            <person name="Reyes R."/>
            <person name="Rise C."/>
            <person name="Rogov P."/>
            <person name="Ross K."/>
            <person name="Ryan E."/>
            <person name="Settipalli S."/>
            <person name="Shea T."/>
            <person name="Sherpa N."/>
            <person name="Shi L."/>
            <person name="Shih D."/>
            <person name="Sparrow T."/>
            <person name="Spaulding J."/>
            <person name="Stalker J."/>
            <person name="Stange-Thomann N."/>
            <person name="Stavropoulos S."/>
            <person name="Stone C."/>
            <person name="Strader C."/>
            <person name="Tesfaye S."/>
            <person name="Thomson T."/>
            <person name="Thoulutsang Y."/>
            <person name="Thoulutsang D."/>
            <person name="Topham K."/>
            <person name="Topping I."/>
            <person name="Tsamla T."/>
            <person name="Vassiliev H."/>
            <person name="Vo A."/>
            <person name="Wangchuk T."/>
            <person name="Wangdi T."/>
            <person name="Weiand M."/>
            <person name="Wilkinson J."/>
            <person name="Wilson A."/>
            <person name="Yadav S."/>
            <person name="Young G."/>
            <person name="Yu Q."/>
            <person name="Zembek L."/>
            <person name="Zhong D."/>
            <person name="Zimmer A."/>
            <person name="Zwirko Z."/>
            <person name="Jaffe D.B."/>
            <person name="Alvarez P."/>
            <person name="Brockman W."/>
            <person name="Butler J."/>
            <person name="Chin C."/>
            <person name="Gnerre S."/>
            <person name="Grabherr M."/>
            <person name="Kleber M."/>
            <person name="Mauceli E."/>
            <person name="MacCallum I."/>
        </authorList>
    </citation>
    <scope>NUCLEOTIDE SEQUENCE [LARGE SCALE GENOMIC DNA]</scope>
    <source>
        <strain evidence="6">Rob3c / Tucson 14021-0248.25</strain>
    </source>
</reference>
<proteinExistence type="inferred from homology"/>
<keyword evidence="2" id="KW-0805">Transcription regulation</keyword>
<evidence type="ECO:0000256" key="4">
    <source>
        <dbReference type="SAM" id="MobiDB-lite"/>
    </source>
</evidence>
<dbReference type="EMBL" id="CH480815">
    <property type="protein sequence ID" value="EDW40762.1"/>
    <property type="molecule type" value="Genomic_DNA"/>
</dbReference>
<dbReference type="Gene3D" id="2.30.30.1020">
    <property type="entry name" value="CCR4-NOT complex subunit 2/3/5, C-terminal domain"/>
    <property type="match status" value="1"/>
</dbReference>
<dbReference type="PhylomeDB" id="B4HK26"/>
<dbReference type="GO" id="GO:0030015">
    <property type="term" value="C:CCR4-NOT core complex"/>
    <property type="evidence" value="ECO:0007669"/>
    <property type="project" value="InterPro"/>
</dbReference>
<dbReference type="OrthoDB" id="25391at2759"/>
<keyword evidence="6" id="KW-1185">Reference proteome</keyword>
<feature type="region of interest" description="Disordered" evidence="4">
    <location>
        <begin position="91"/>
        <end position="115"/>
    </location>
</feature>